<comment type="catalytic activity">
    <reaction evidence="9">
        <text>Hydrolyzes the peptide bond -P2-(S-farnesyl or geranylgeranyl)C-P1'-P2'-P3'-COOH where P1' and P2' are amino acids with aliphatic sidechains and P3' is any C-terminal residue.</text>
        <dbReference type="EC" id="3.4.26.1"/>
    </reaction>
</comment>
<evidence type="ECO:0000256" key="3">
    <source>
        <dbReference type="ARBA" id="ARBA00022670"/>
    </source>
</evidence>
<keyword evidence="8 11" id="KW-0472">Membrane</keyword>
<keyword evidence="4 11" id="KW-0812">Transmembrane</keyword>
<feature type="transmembrane region" description="Helical" evidence="11">
    <location>
        <begin position="7"/>
        <end position="31"/>
    </location>
</feature>
<evidence type="ECO:0000256" key="7">
    <source>
        <dbReference type="ARBA" id="ARBA00022989"/>
    </source>
</evidence>
<name>S8C0F0_9LAMI</name>
<dbReference type="PANTHER" id="PTHR13046:SF0">
    <property type="entry name" value="CAAX PRENYL PROTEASE 2"/>
    <property type="match status" value="1"/>
</dbReference>
<evidence type="ECO:0000256" key="6">
    <source>
        <dbReference type="ARBA" id="ARBA00022824"/>
    </source>
</evidence>
<dbReference type="GO" id="GO:0071586">
    <property type="term" value="P:CAAX-box protein processing"/>
    <property type="evidence" value="ECO:0007669"/>
    <property type="project" value="InterPro"/>
</dbReference>
<keyword evidence="14" id="KW-1185">Reference proteome</keyword>
<evidence type="ECO:0000256" key="11">
    <source>
        <dbReference type="SAM" id="Phobius"/>
    </source>
</evidence>
<evidence type="ECO:0000256" key="5">
    <source>
        <dbReference type="ARBA" id="ARBA00022801"/>
    </source>
</evidence>
<sequence length="288" mass="31970">DGGITKAAAVGSCLALSVFYVVVLYSPTLVLRLPPPNSFKSFIFRRFACAAVSTVASLIACALILPVRRLDFKQVLGVYGIRSDHLWRAVIHPLVLTSFMYWGSFASKLHSTLQTNVNSHGKKLSVKEFFLNTFKWAVSTTSDVSSWRTYVVAPLSEELVFRACMIPLLLCGGFDTYNVVFLCPVFFSLAHLNHLYEFYQQKNCSFLKACLVVGFQLGYTVVFGAYASFLIIRTGHLWAPLAAHVFCNSMGLPVIHSRKSGIITAAFAIGSVAFFWMLFPLTSPDLYN</sequence>
<dbReference type="EC" id="3.4.26.1" evidence="10"/>
<keyword evidence="5" id="KW-0378">Hydrolase</keyword>
<dbReference type="PANTHER" id="PTHR13046">
    <property type="entry name" value="PROTEASE U48 CAAX PRENYL PROTEASE RCE1"/>
    <property type="match status" value="1"/>
</dbReference>
<evidence type="ECO:0000256" key="2">
    <source>
        <dbReference type="ARBA" id="ARBA00006897"/>
    </source>
</evidence>
<keyword evidence="6" id="KW-0256">Endoplasmic reticulum</keyword>
<reference evidence="13 14" key="1">
    <citation type="journal article" date="2013" name="BMC Genomics">
        <title>The miniature genome of a carnivorous plant Genlisea aurea contains a low number of genes and short non-coding sequences.</title>
        <authorList>
            <person name="Leushkin E.V."/>
            <person name="Sutormin R.A."/>
            <person name="Nabieva E.R."/>
            <person name="Penin A.A."/>
            <person name="Kondrashov A.S."/>
            <person name="Logacheva M.D."/>
        </authorList>
    </citation>
    <scope>NUCLEOTIDE SEQUENCE [LARGE SCALE GENOMIC DNA]</scope>
</reference>
<evidence type="ECO:0000313" key="14">
    <source>
        <dbReference type="Proteomes" id="UP000015453"/>
    </source>
</evidence>
<comment type="similarity">
    <text evidence="2">Belongs to the peptidase U48 family.</text>
</comment>
<feature type="non-terminal residue" evidence="13">
    <location>
        <position position="288"/>
    </location>
</feature>
<gene>
    <name evidence="13" type="ORF">M569_16946</name>
</gene>
<dbReference type="EMBL" id="AUSU01009755">
    <property type="protein sequence ID" value="EPS57871.1"/>
    <property type="molecule type" value="Genomic_DNA"/>
</dbReference>
<dbReference type="InterPro" id="IPR003675">
    <property type="entry name" value="Rce1/LyrA-like_dom"/>
</dbReference>
<feature type="non-terminal residue" evidence="13">
    <location>
        <position position="1"/>
    </location>
</feature>
<comment type="subcellular location">
    <subcellularLocation>
        <location evidence="1">Endoplasmic reticulum membrane</location>
        <topology evidence="1">Multi-pass membrane protein</topology>
    </subcellularLocation>
</comment>
<feature type="transmembrane region" description="Helical" evidence="11">
    <location>
        <begin position="262"/>
        <end position="279"/>
    </location>
</feature>
<evidence type="ECO:0000259" key="12">
    <source>
        <dbReference type="Pfam" id="PF02517"/>
    </source>
</evidence>
<organism evidence="13 14">
    <name type="scientific">Genlisea aurea</name>
    <dbReference type="NCBI Taxonomy" id="192259"/>
    <lineage>
        <taxon>Eukaryota</taxon>
        <taxon>Viridiplantae</taxon>
        <taxon>Streptophyta</taxon>
        <taxon>Embryophyta</taxon>
        <taxon>Tracheophyta</taxon>
        <taxon>Spermatophyta</taxon>
        <taxon>Magnoliopsida</taxon>
        <taxon>eudicotyledons</taxon>
        <taxon>Gunneridae</taxon>
        <taxon>Pentapetalae</taxon>
        <taxon>asterids</taxon>
        <taxon>lamiids</taxon>
        <taxon>Lamiales</taxon>
        <taxon>Lentibulariaceae</taxon>
        <taxon>Genlisea</taxon>
    </lineage>
</organism>
<feature type="transmembrane region" description="Helical" evidence="11">
    <location>
        <begin position="43"/>
        <end position="65"/>
    </location>
</feature>
<evidence type="ECO:0000256" key="8">
    <source>
        <dbReference type="ARBA" id="ARBA00023136"/>
    </source>
</evidence>
<dbReference type="GO" id="GO:0005789">
    <property type="term" value="C:endoplasmic reticulum membrane"/>
    <property type="evidence" value="ECO:0007669"/>
    <property type="project" value="UniProtKB-SubCell"/>
</dbReference>
<proteinExistence type="inferred from homology"/>
<evidence type="ECO:0000256" key="1">
    <source>
        <dbReference type="ARBA" id="ARBA00004477"/>
    </source>
</evidence>
<dbReference type="Pfam" id="PF02517">
    <property type="entry name" value="Rce1-like"/>
    <property type="match status" value="1"/>
</dbReference>
<evidence type="ECO:0000256" key="10">
    <source>
        <dbReference type="ARBA" id="ARBA00049729"/>
    </source>
</evidence>
<evidence type="ECO:0000313" key="13">
    <source>
        <dbReference type="EMBL" id="EPS57871.1"/>
    </source>
</evidence>
<feature type="transmembrane region" description="Helical" evidence="11">
    <location>
        <begin position="165"/>
        <end position="189"/>
    </location>
</feature>
<dbReference type="InterPro" id="IPR039731">
    <property type="entry name" value="Rce1"/>
</dbReference>
<keyword evidence="3" id="KW-0645">Protease</keyword>
<feature type="domain" description="CAAX prenyl protease 2/Lysostaphin resistance protein A-like" evidence="12">
    <location>
        <begin position="147"/>
        <end position="250"/>
    </location>
</feature>
<feature type="transmembrane region" description="Helical" evidence="11">
    <location>
        <begin position="209"/>
        <end position="231"/>
    </location>
</feature>
<dbReference type="Proteomes" id="UP000015453">
    <property type="component" value="Unassembled WGS sequence"/>
</dbReference>
<accession>S8C0F0</accession>
<evidence type="ECO:0000256" key="9">
    <source>
        <dbReference type="ARBA" id="ARBA00047280"/>
    </source>
</evidence>
<dbReference type="GO" id="GO:0004222">
    <property type="term" value="F:metalloendopeptidase activity"/>
    <property type="evidence" value="ECO:0007669"/>
    <property type="project" value="InterPro"/>
</dbReference>
<evidence type="ECO:0000256" key="4">
    <source>
        <dbReference type="ARBA" id="ARBA00022692"/>
    </source>
</evidence>
<dbReference type="AlphaFoldDB" id="S8C0F0"/>
<dbReference type="OrthoDB" id="271604at2759"/>
<comment type="caution">
    <text evidence="13">The sequence shown here is derived from an EMBL/GenBank/DDBJ whole genome shotgun (WGS) entry which is preliminary data.</text>
</comment>
<protein>
    <recommendedName>
        <fullName evidence="10">intramembrane prenyl-peptidase Rce1</fullName>
        <ecNumber evidence="10">3.4.26.1</ecNumber>
    </recommendedName>
</protein>
<keyword evidence="7 11" id="KW-1133">Transmembrane helix</keyword>